<comment type="function">
    <text evidence="14">Catalyzes cross-linking of the peptidoglycan cell wall.</text>
</comment>
<sequence>MKNPLAETALFQRRALVGLLLVTLGMIVLGGRYFTLQILQHEALSARADQNRIKLRPLVPARGRIYDRNGVLLADNVPAYRLELVPEQVEDLEATLAGLGEVIPLSADELERFHDARRGQRRFHPIPVKLRLSEAEVAAFAVNRHRFPGVDVAPYLTRRYLQGPDFAHVLGYVGRIDRQDAAELDPDRYAGATHIGKAGIERFYESRLHGEVGFEQVEVNAEGRVLRVLRAEPAESGETLYLSIDAALQAATVAAFEGQHGAAVAIDPRTGEVLALVSLPSYDPNLFVNGISRGDYAALQVPSRPLYNRALLGGYEPGSTLKPFVGLAAMELGVMRPEQTVLSVGAYKLPGLQREYRDWRRGGHGRVDLREALAQSVNTYFFQAAVELGIDRMSGYLSRFGFGSPSGIDLIGEASGILPTRGWKQAARNEPWYLGETVIAGIGQGFWVTTPLQLVRATAALADDGRLRTPRLLRETQRVYSGERIVEARPDPVDLQLHAEHLEAVRDGLVAVMHSPTGTAREAARDAGYLIAGKTGTAQRVSRRTDEAIDLDSLPFHLRHRALFIGYAPAQAPTIALAVVVESGGSGSRAAAPVARRIFDAWLARGGGQ</sequence>
<dbReference type="InterPro" id="IPR001460">
    <property type="entry name" value="PCN-bd_Tpept"/>
</dbReference>
<dbReference type="Pfam" id="PF00905">
    <property type="entry name" value="Transpeptidase"/>
    <property type="match status" value="1"/>
</dbReference>
<gene>
    <name evidence="14 17" type="primary">mrdA</name>
    <name evidence="17" type="ORF">M0G41_00185</name>
</gene>
<comment type="caution">
    <text evidence="14">Lacks conserved residue(s) required for the propagation of feature annotation.</text>
</comment>
<keyword evidence="12 14" id="KW-0472">Membrane</keyword>
<evidence type="ECO:0000256" key="14">
    <source>
        <dbReference type="HAMAP-Rule" id="MF_02081"/>
    </source>
</evidence>
<comment type="similarity">
    <text evidence="14">Belongs to the transpeptidase family. MrdA subfamily.</text>
</comment>
<comment type="pathway">
    <text evidence="14">Cell wall biogenesis; peptidoglycan biosynthesis.</text>
</comment>
<evidence type="ECO:0000256" key="9">
    <source>
        <dbReference type="ARBA" id="ARBA00022960"/>
    </source>
</evidence>
<dbReference type="PANTHER" id="PTHR30627">
    <property type="entry name" value="PEPTIDOGLYCAN D,D-TRANSPEPTIDASE"/>
    <property type="match status" value="1"/>
</dbReference>
<keyword evidence="13 14" id="KW-0961">Cell wall biogenesis/degradation</keyword>
<evidence type="ECO:0000256" key="4">
    <source>
        <dbReference type="ARBA" id="ARBA00022519"/>
    </source>
</evidence>
<dbReference type="GO" id="GO:0009002">
    <property type="term" value="F:serine-type D-Ala-D-Ala carboxypeptidase activity"/>
    <property type="evidence" value="ECO:0007669"/>
    <property type="project" value="UniProtKB-EC"/>
</dbReference>
<dbReference type="EMBL" id="JALNMH010000001">
    <property type="protein sequence ID" value="MCK7592082.1"/>
    <property type="molecule type" value="Genomic_DNA"/>
</dbReference>
<evidence type="ECO:0000256" key="2">
    <source>
        <dbReference type="ARBA" id="ARBA00004236"/>
    </source>
</evidence>
<evidence type="ECO:0000256" key="1">
    <source>
        <dbReference type="ARBA" id="ARBA00004167"/>
    </source>
</evidence>
<evidence type="ECO:0000256" key="3">
    <source>
        <dbReference type="ARBA" id="ARBA00022475"/>
    </source>
</evidence>
<dbReference type="SUPFAM" id="SSF56519">
    <property type="entry name" value="Penicillin binding protein dimerisation domain"/>
    <property type="match status" value="1"/>
</dbReference>
<dbReference type="InterPro" id="IPR036138">
    <property type="entry name" value="PBP_dimer_sf"/>
</dbReference>
<evidence type="ECO:0000313" key="18">
    <source>
        <dbReference type="Proteomes" id="UP001431449"/>
    </source>
</evidence>
<keyword evidence="4 14" id="KW-0997">Cell inner membrane</keyword>
<keyword evidence="11 14" id="KW-1133">Transmembrane helix</keyword>
<dbReference type="PANTHER" id="PTHR30627:SF2">
    <property type="entry name" value="PEPTIDOGLYCAN D,D-TRANSPEPTIDASE MRDA"/>
    <property type="match status" value="1"/>
</dbReference>
<feature type="domain" description="Penicillin-binding protein dimerisation" evidence="16">
    <location>
        <begin position="59"/>
        <end position="228"/>
    </location>
</feature>
<reference evidence="17" key="1">
    <citation type="submission" date="2022-04" db="EMBL/GenBank/DDBJ databases">
        <title>Lysobacter sp. CAU 1642 isolated from sea sand.</title>
        <authorList>
            <person name="Kim W."/>
        </authorList>
    </citation>
    <scope>NUCLEOTIDE SEQUENCE</scope>
    <source>
        <strain evidence="17">CAU 1642</strain>
    </source>
</reference>
<keyword evidence="18" id="KW-1185">Reference proteome</keyword>
<comment type="subcellular location">
    <subcellularLocation>
        <location evidence="2">Cell membrane</location>
    </subcellularLocation>
    <subcellularLocation>
        <location evidence="1">Membrane</location>
        <topology evidence="1">Single-pass membrane protein</topology>
    </subcellularLocation>
</comment>
<dbReference type="NCBIfam" id="TIGR03423">
    <property type="entry name" value="pbp2_mrdA"/>
    <property type="match status" value="1"/>
</dbReference>
<dbReference type="RefSeq" id="WP_248204013.1">
    <property type="nucleotide sequence ID" value="NZ_JALNMH010000001.1"/>
</dbReference>
<dbReference type="InterPro" id="IPR017790">
    <property type="entry name" value="Penicillin-binding_protein_2"/>
</dbReference>
<keyword evidence="10 14" id="KW-0573">Peptidoglycan synthesis</keyword>
<evidence type="ECO:0000256" key="13">
    <source>
        <dbReference type="ARBA" id="ARBA00023316"/>
    </source>
</evidence>
<evidence type="ECO:0000256" key="6">
    <source>
        <dbReference type="ARBA" id="ARBA00022670"/>
    </source>
</evidence>
<dbReference type="Gene3D" id="3.90.1310.10">
    <property type="entry name" value="Penicillin-binding protein 2a (Domain 2)"/>
    <property type="match status" value="1"/>
</dbReference>
<evidence type="ECO:0000256" key="7">
    <source>
        <dbReference type="ARBA" id="ARBA00022692"/>
    </source>
</evidence>
<proteinExistence type="inferred from homology"/>
<name>A0ABT0GCI6_9GAMM</name>
<keyword evidence="9 14" id="KW-0133">Cell shape</keyword>
<dbReference type="SUPFAM" id="SSF56601">
    <property type="entry name" value="beta-lactamase/transpeptidase-like"/>
    <property type="match status" value="1"/>
</dbReference>
<dbReference type="Gene3D" id="3.40.710.10">
    <property type="entry name" value="DD-peptidase/beta-lactamase superfamily"/>
    <property type="match status" value="1"/>
</dbReference>
<evidence type="ECO:0000256" key="11">
    <source>
        <dbReference type="ARBA" id="ARBA00022989"/>
    </source>
</evidence>
<keyword evidence="3 14" id="KW-1003">Cell membrane</keyword>
<protein>
    <recommendedName>
        <fullName evidence="14">Peptidoglycan D,D-transpeptidase MrdA</fullName>
        <ecNumber evidence="14">3.4.16.4</ecNumber>
    </recommendedName>
    <alternativeName>
        <fullName evidence="14">Penicillin-binding protein 2</fullName>
        <shortName evidence="14">PBP-2</shortName>
    </alternativeName>
</protein>
<organism evidence="17 18">
    <name type="scientific">Pseudomarimonas salicorniae</name>
    <dbReference type="NCBI Taxonomy" id="2933270"/>
    <lineage>
        <taxon>Bacteria</taxon>
        <taxon>Pseudomonadati</taxon>
        <taxon>Pseudomonadota</taxon>
        <taxon>Gammaproteobacteria</taxon>
        <taxon>Lysobacterales</taxon>
        <taxon>Lysobacteraceae</taxon>
        <taxon>Pseudomarimonas</taxon>
    </lineage>
</organism>
<dbReference type="Proteomes" id="UP001431449">
    <property type="component" value="Unassembled WGS sequence"/>
</dbReference>
<evidence type="ECO:0000259" key="16">
    <source>
        <dbReference type="Pfam" id="PF03717"/>
    </source>
</evidence>
<comment type="catalytic activity">
    <reaction evidence="14">
        <text>Preferential cleavage: (Ac)2-L-Lys-D-Ala-|-D-Ala. Also transpeptidation of peptidyl-alanyl moieties that are N-acyl substituents of D-alanine.</text>
        <dbReference type="EC" id="3.4.16.4"/>
    </reaction>
</comment>
<keyword evidence="8 14" id="KW-0378">Hydrolase</keyword>
<keyword evidence="7 14" id="KW-0812">Transmembrane</keyword>
<accession>A0ABT0GCI6</accession>
<keyword evidence="5 14" id="KW-0121">Carboxypeptidase</keyword>
<dbReference type="Gene3D" id="3.30.1390.30">
    <property type="entry name" value="Penicillin-binding protein 2a, domain 3"/>
    <property type="match status" value="1"/>
</dbReference>
<dbReference type="EC" id="3.4.16.4" evidence="14"/>
<comment type="caution">
    <text evidence="17">The sequence shown here is derived from an EMBL/GenBank/DDBJ whole genome shotgun (WGS) entry which is preliminary data.</text>
</comment>
<dbReference type="InterPro" id="IPR012338">
    <property type="entry name" value="Beta-lactam/transpept-like"/>
</dbReference>
<dbReference type="HAMAP" id="MF_02081">
    <property type="entry name" value="MrdA_transpept"/>
    <property type="match status" value="1"/>
</dbReference>
<evidence type="ECO:0000256" key="8">
    <source>
        <dbReference type="ARBA" id="ARBA00022801"/>
    </source>
</evidence>
<feature type="domain" description="Penicillin-binding protein transpeptidase" evidence="15">
    <location>
        <begin position="261"/>
        <end position="599"/>
    </location>
</feature>
<evidence type="ECO:0000256" key="5">
    <source>
        <dbReference type="ARBA" id="ARBA00022645"/>
    </source>
</evidence>
<dbReference type="Pfam" id="PF03717">
    <property type="entry name" value="PBP_dimer"/>
    <property type="match status" value="1"/>
</dbReference>
<dbReference type="InterPro" id="IPR005311">
    <property type="entry name" value="PBP_dimer"/>
</dbReference>
<evidence type="ECO:0000259" key="15">
    <source>
        <dbReference type="Pfam" id="PF00905"/>
    </source>
</evidence>
<evidence type="ECO:0000256" key="10">
    <source>
        <dbReference type="ARBA" id="ARBA00022984"/>
    </source>
</evidence>
<dbReference type="InterPro" id="IPR050515">
    <property type="entry name" value="Beta-lactam/transpept"/>
</dbReference>
<feature type="active site" description="Acyl-ester intermediate" evidence="14">
    <location>
        <position position="319"/>
    </location>
</feature>
<evidence type="ECO:0000256" key="12">
    <source>
        <dbReference type="ARBA" id="ARBA00023136"/>
    </source>
</evidence>
<evidence type="ECO:0000313" key="17">
    <source>
        <dbReference type="EMBL" id="MCK7592082.1"/>
    </source>
</evidence>
<keyword evidence="6 14" id="KW-0645">Protease</keyword>